<evidence type="ECO:0000313" key="2">
    <source>
        <dbReference type="Proteomes" id="UP000009222"/>
    </source>
</evidence>
<keyword evidence="2" id="KW-1185">Reference proteome</keyword>
<dbReference type="AlphaFoldDB" id="F5Y7L3"/>
<dbReference type="Proteomes" id="UP000009222">
    <property type="component" value="Chromosome"/>
</dbReference>
<organism evidence="1 2">
    <name type="scientific">Leadbettera azotonutricia (strain ATCC BAA-888 / DSM 13862 / ZAS-9)</name>
    <name type="common">Treponema azotonutricium</name>
    <dbReference type="NCBI Taxonomy" id="545695"/>
    <lineage>
        <taxon>Bacteria</taxon>
        <taxon>Pseudomonadati</taxon>
        <taxon>Spirochaetota</taxon>
        <taxon>Spirochaetia</taxon>
        <taxon>Spirochaetales</taxon>
        <taxon>Breznakiellaceae</taxon>
        <taxon>Leadbettera</taxon>
    </lineage>
</organism>
<reference evidence="1 2" key="2">
    <citation type="journal article" date="2011" name="ISME J.">
        <title>RNA-seq reveals cooperative metabolic interactions between two termite-gut spirochete species in co-culture.</title>
        <authorList>
            <person name="Rosenthal A.Z."/>
            <person name="Matson E.G."/>
            <person name="Eldar A."/>
            <person name="Leadbetter J.R."/>
        </authorList>
    </citation>
    <scope>NUCLEOTIDE SEQUENCE [LARGE SCALE GENOMIC DNA]</scope>
    <source>
        <strain evidence="2">ATCC BAA-888 / DSM 13862 / ZAS-9</strain>
    </source>
</reference>
<dbReference type="EMBL" id="CP001841">
    <property type="protein sequence ID" value="AEF82249.1"/>
    <property type="molecule type" value="Genomic_DNA"/>
</dbReference>
<dbReference type="InParanoid" id="F5Y7L3"/>
<reference evidence="2" key="1">
    <citation type="submission" date="2009-12" db="EMBL/GenBank/DDBJ databases">
        <title>Complete sequence of Treponema azotonutricium strain ZAS-9.</title>
        <authorList>
            <person name="Tetu S.G."/>
            <person name="Matson E."/>
            <person name="Ren Q."/>
            <person name="Seshadri R."/>
            <person name="Elbourne L."/>
            <person name="Hassan K.A."/>
            <person name="Durkin A."/>
            <person name="Radune D."/>
            <person name="Mohamoud Y."/>
            <person name="Shay R."/>
            <person name="Jin S."/>
            <person name="Zhang X."/>
            <person name="Lucey K."/>
            <person name="Ballor N.R."/>
            <person name="Ottesen E."/>
            <person name="Rosenthal R."/>
            <person name="Allen A."/>
            <person name="Leadbetter J.R."/>
            <person name="Paulsen I.T."/>
        </authorList>
    </citation>
    <scope>NUCLEOTIDE SEQUENCE [LARGE SCALE GENOMIC DNA]</scope>
    <source>
        <strain evidence="2">ATCC BAA-888 / DSM 13862 / ZAS-9</strain>
    </source>
</reference>
<protein>
    <submittedName>
        <fullName evidence="1">Uncharacterized protein</fullName>
    </submittedName>
</protein>
<dbReference type="STRING" id="545695.TREAZ_1065"/>
<gene>
    <name evidence="1" type="ordered locus">TREAZ_1065</name>
</gene>
<name>F5Y7L3_LEAAZ</name>
<dbReference type="KEGG" id="taz:TREAZ_1065"/>
<dbReference type="HOGENOM" id="CLU_3190251_0_0_12"/>
<accession>F5Y7L3</accession>
<proteinExistence type="predicted"/>
<evidence type="ECO:0000313" key="1">
    <source>
        <dbReference type="EMBL" id="AEF82249.1"/>
    </source>
</evidence>
<sequence>MLNFLSEYPGIIPLQISIEFVVAIIKQIMSGFRFVRITVFQPAENW</sequence>